<accession>A0A6A6U9F4</accession>
<feature type="signal peptide" evidence="1">
    <location>
        <begin position="1"/>
        <end position="18"/>
    </location>
</feature>
<reference evidence="2" key="1">
    <citation type="journal article" date="2020" name="Stud. Mycol.">
        <title>101 Dothideomycetes genomes: a test case for predicting lifestyles and emergence of pathogens.</title>
        <authorList>
            <person name="Haridas S."/>
            <person name="Albert R."/>
            <person name="Binder M."/>
            <person name="Bloem J."/>
            <person name="Labutti K."/>
            <person name="Salamov A."/>
            <person name="Andreopoulos B."/>
            <person name="Baker S."/>
            <person name="Barry K."/>
            <person name="Bills G."/>
            <person name="Bluhm B."/>
            <person name="Cannon C."/>
            <person name="Castanera R."/>
            <person name="Culley D."/>
            <person name="Daum C."/>
            <person name="Ezra D."/>
            <person name="Gonzalez J."/>
            <person name="Henrissat B."/>
            <person name="Kuo A."/>
            <person name="Liang C."/>
            <person name="Lipzen A."/>
            <person name="Lutzoni F."/>
            <person name="Magnuson J."/>
            <person name="Mondo S."/>
            <person name="Nolan M."/>
            <person name="Ohm R."/>
            <person name="Pangilinan J."/>
            <person name="Park H.-J."/>
            <person name="Ramirez L."/>
            <person name="Alfaro M."/>
            <person name="Sun H."/>
            <person name="Tritt A."/>
            <person name="Yoshinaga Y."/>
            <person name="Zwiers L.-H."/>
            <person name="Turgeon B."/>
            <person name="Goodwin S."/>
            <person name="Spatafora J."/>
            <person name="Crous P."/>
            <person name="Grigoriev I."/>
        </authorList>
    </citation>
    <scope>NUCLEOTIDE SEQUENCE</scope>
    <source>
        <strain evidence="2">CBS 115976</strain>
    </source>
</reference>
<evidence type="ECO:0000256" key="1">
    <source>
        <dbReference type="SAM" id="SignalP"/>
    </source>
</evidence>
<protein>
    <recommendedName>
        <fullName evidence="4">Cyanovirin-N domain-containing protein</fullName>
    </recommendedName>
</protein>
<evidence type="ECO:0000313" key="3">
    <source>
        <dbReference type="Proteomes" id="UP000799302"/>
    </source>
</evidence>
<dbReference type="Proteomes" id="UP000799302">
    <property type="component" value="Unassembled WGS sequence"/>
</dbReference>
<keyword evidence="1" id="KW-0732">Signal</keyword>
<proteinExistence type="predicted"/>
<keyword evidence="3" id="KW-1185">Reference proteome</keyword>
<evidence type="ECO:0000313" key="2">
    <source>
        <dbReference type="EMBL" id="KAF2668590.1"/>
    </source>
</evidence>
<dbReference type="AlphaFoldDB" id="A0A6A6U9F4"/>
<gene>
    <name evidence="2" type="ORF">BT63DRAFT_425893</name>
</gene>
<name>A0A6A6U9F4_9PEZI</name>
<feature type="chain" id="PRO_5025641878" description="Cyanovirin-N domain-containing protein" evidence="1">
    <location>
        <begin position="19"/>
        <end position="113"/>
    </location>
</feature>
<evidence type="ECO:0008006" key="4">
    <source>
        <dbReference type="Google" id="ProtNLM"/>
    </source>
</evidence>
<dbReference type="EMBL" id="MU004236">
    <property type="protein sequence ID" value="KAF2668590.1"/>
    <property type="molecule type" value="Genomic_DNA"/>
</dbReference>
<sequence>MKLQLTTLSLSLIALVAADTATIHVYSDSNCQNLIESANLGNTEVCHTVTGGQTYHSAKTLNVGQGLFGRNINLQLISSQCGGTGDVKFEDVPLTNNANCHVFTGKAFGLKQL</sequence>
<organism evidence="2 3">
    <name type="scientific">Microthyrium microscopicum</name>
    <dbReference type="NCBI Taxonomy" id="703497"/>
    <lineage>
        <taxon>Eukaryota</taxon>
        <taxon>Fungi</taxon>
        <taxon>Dikarya</taxon>
        <taxon>Ascomycota</taxon>
        <taxon>Pezizomycotina</taxon>
        <taxon>Dothideomycetes</taxon>
        <taxon>Dothideomycetes incertae sedis</taxon>
        <taxon>Microthyriales</taxon>
        <taxon>Microthyriaceae</taxon>
        <taxon>Microthyrium</taxon>
    </lineage>
</organism>